<dbReference type="PANTHER" id="PTHR35997">
    <property type="entry name" value="COTTON FIBER PROTEIN-RELATED"/>
    <property type="match status" value="1"/>
</dbReference>
<name>A0AAN9R587_CANGL</name>
<dbReference type="PANTHER" id="PTHR35997:SF6">
    <property type="entry name" value="COTTON FIBER PROTEIN"/>
    <property type="match status" value="1"/>
</dbReference>
<keyword evidence="1" id="KW-1133">Transmembrane helix</keyword>
<comment type="caution">
    <text evidence="2">The sequence shown here is derived from an EMBL/GenBank/DDBJ whole genome shotgun (WGS) entry which is preliminary data.</text>
</comment>
<feature type="transmembrane region" description="Helical" evidence="1">
    <location>
        <begin position="26"/>
        <end position="47"/>
    </location>
</feature>
<keyword evidence="3" id="KW-1185">Reference proteome</keyword>
<evidence type="ECO:0000313" key="3">
    <source>
        <dbReference type="Proteomes" id="UP001367508"/>
    </source>
</evidence>
<dbReference type="EMBL" id="JAYMYQ010000001">
    <property type="protein sequence ID" value="KAK7359466.1"/>
    <property type="molecule type" value="Genomic_DNA"/>
</dbReference>
<dbReference type="InterPro" id="IPR008480">
    <property type="entry name" value="DUF761_pln"/>
</dbReference>
<keyword evidence="1" id="KW-0812">Transmembrane</keyword>
<protein>
    <submittedName>
        <fullName evidence="2">Uncharacterized protein</fullName>
    </submittedName>
</protein>
<reference evidence="2 3" key="1">
    <citation type="submission" date="2024-01" db="EMBL/GenBank/DDBJ databases">
        <title>The genomes of 5 underutilized Papilionoideae crops provide insights into root nodulation and disease resistanc.</title>
        <authorList>
            <person name="Jiang F."/>
        </authorList>
    </citation>
    <scope>NUCLEOTIDE SEQUENCE [LARGE SCALE GENOMIC DNA]</scope>
    <source>
        <strain evidence="2">LVBAO_FW01</strain>
        <tissue evidence="2">Leaves</tissue>
    </source>
</reference>
<organism evidence="2 3">
    <name type="scientific">Canavalia gladiata</name>
    <name type="common">Sword bean</name>
    <name type="synonym">Dolichos gladiatus</name>
    <dbReference type="NCBI Taxonomy" id="3824"/>
    <lineage>
        <taxon>Eukaryota</taxon>
        <taxon>Viridiplantae</taxon>
        <taxon>Streptophyta</taxon>
        <taxon>Embryophyta</taxon>
        <taxon>Tracheophyta</taxon>
        <taxon>Spermatophyta</taxon>
        <taxon>Magnoliopsida</taxon>
        <taxon>eudicotyledons</taxon>
        <taxon>Gunneridae</taxon>
        <taxon>Pentapetalae</taxon>
        <taxon>rosids</taxon>
        <taxon>fabids</taxon>
        <taxon>Fabales</taxon>
        <taxon>Fabaceae</taxon>
        <taxon>Papilionoideae</taxon>
        <taxon>50 kb inversion clade</taxon>
        <taxon>NPAAA clade</taxon>
        <taxon>indigoferoid/millettioid clade</taxon>
        <taxon>Phaseoleae</taxon>
        <taxon>Canavalia</taxon>
    </lineage>
</organism>
<sequence>MANPPFLQEDCVKYNKPKDHTPKAKGLSFSAASILSLIIYITIFYILNLSPYTLFNNHIFWFLMSNTLILIIAADYGAFSSSKQKHLYDEEYHVSSYVPKYQRVDKKCITPKQEVSEKMLKEINKYTITKNIDVPERLIEVVAQNDPKKHSEYSNEKKLLPPLLDVDDSFRACERKPIPVRIYKRSKSDRSHRIKRVVIDESVKRMRKPTTMEVEAKVEEENEFTTMTNEELNRRVEEFIMKFNRQIRLQAIRNIYQIDEE</sequence>
<dbReference type="Proteomes" id="UP001367508">
    <property type="component" value="Unassembled WGS sequence"/>
</dbReference>
<proteinExistence type="predicted"/>
<evidence type="ECO:0000313" key="2">
    <source>
        <dbReference type="EMBL" id="KAK7359466.1"/>
    </source>
</evidence>
<feature type="transmembrane region" description="Helical" evidence="1">
    <location>
        <begin position="59"/>
        <end position="79"/>
    </location>
</feature>
<accession>A0AAN9R587</accession>
<keyword evidence="1" id="KW-0472">Membrane</keyword>
<dbReference type="Pfam" id="PF05553">
    <property type="entry name" value="DUF761"/>
    <property type="match status" value="1"/>
</dbReference>
<evidence type="ECO:0000256" key="1">
    <source>
        <dbReference type="SAM" id="Phobius"/>
    </source>
</evidence>
<gene>
    <name evidence="2" type="ORF">VNO77_01426</name>
</gene>
<dbReference type="AlphaFoldDB" id="A0AAN9R587"/>